<dbReference type="Proteomes" id="UP000504615">
    <property type="component" value="Unplaced"/>
</dbReference>
<sequence>MDLFETIGLLFVIYYSIYVVFPNFLDCDLLLAFKEKYGKPVSSLKGKKVWITGASAGIGENLAYVLAKVDCKLILSARRVAELERVKKTCLEENKRLSDDDVQIYPMDILDLDSHEKAFQHVIDKFGKLDILVNNAGRSQRAQWENIEITVDKEMFNLNVFSVVSLSRLAIKHFLKTGGGQIVNTSSLAGILPVPLSATYCGTKHALHGYFKPLFIEHPDKNINVTTVCPGPVQTDFLAESFTEKSGEKYGVRTEVSQNKISAARCASLMAVAIVNKLDEVWIAKSDTLRITYLTYCFPNFAKWLIKNYLGKKFLMKLRDAKVSKED</sequence>
<keyword evidence="2" id="KW-0472">Membrane</keyword>
<accession>A0A6I9W3V0</accession>
<proteinExistence type="inferred from homology"/>
<reference evidence="4" key="1">
    <citation type="submission" date="2025-08" db="UniProtKB">
        <authorList>
            <consortium name="RefSeq"/>
        </authorList>
    </citation>
    <scope>IDENTIFICATION</scope>
</reference>
<dbReference type="Pfam" id="PF00106">
    <property type="entry name" value="adh_short"/>
    <property type="match status" value="1"/>
</dbReference>
<dbReference type="OrthoDB" id="47007at2759"/>
<organism evidence="3 4">
    <name type="scientific">Pogonomyrmex barbatus</name>
    <name type="common">red harvester ant</name>
    <dbReference type="NCBI Taxonomy" id="144034"/>
    <lineage>
        <taxon>Eukaryota</taxon>
        <taxon>Metazoa</taxon>
        <taxon>Ecdysozoa</taxon>
        <taxon>Arthropoda</taxon>
        <taxon>Hexapoda</taxon>
        <taxon>Insecta</taxon>
        <taxon>Pterygota</taxon>
        <taxon>Neoptera</taxon>
        <taxon>Endopterygota</taxon>
        <taxon>Hymenoptera</taxon>
        <taxon>Apocrita</taxon>
        <taxon>Aculeata</taxon>
        <taxon>Formicoidea</taxon>
        <taxon>Formicidae</taxon>
        <taxon>Myrmicinae</taxon>
        <taxon>Pogonomyrmex</taxon>
    </lineage>
</organism>
<dbReference type="InterPro" id="IPR036291">
    <property type="entry name" value="NAD(P)-bd_dom_sf"/>
</dbReference>
<dbReference type="RefSeq" id="XP_011636007.1">
    <property type="nucleotide sequence ID" value="XM_011637705.2"/>
</dbReference>
<dbReference type="PRINTS" id="PR00081">
    <property type="entry name" value="GDHRDH"/>
</dbReference>
<dbReference type="InterPro" id="IPR053011">
    <property type="entry name" value="SDR_family_member_7"/>
</dbReference>
<keyword evidence="3" id="KW-1185">Reference proteome</keyword>
<evidence type="ECO:0000313" key="4">
    <source>
        <dbReference type="RefSeq" id="XP_011636007.1"/>
    </source>
</evidence>
<dbReference type="PRINTS" id="PR00080">
    <property type="entry name" value="SDRFAMILY"/>
</dbReference>
<protein>
    <submittedName>
        <fullName evidence="4">Dehydrogenase/reductase SDR family member 7</fullName>
    </submittedName>
</protein>
<evidence type="ECO:0000256" key="2">
    <source>
        <dbReference type="SAM" id="Phobius"/>
    </source>
</evidence>
<comment type="similarity">
    <text evidence="1">Belongs to the short-chain dehydrogenases/reductases (SDR) family.</text>
</comment>
<dbReference type="AlphaFoldDB" id="A0A6I9W3V0"/>
<name>A0A6I9W3V0_9HYME</name>
<dbReference type="GeneID" id="105426464"/>
<keyword evidence="2" id="KW-1133">Transmembrane helix</keyword>
<evidence type="ECO:0000256" key="1">
    <source>
        <dbReference type="RuleBase" id="RU000363"/>
    </source>
</evidence>
<dbReference type="Gene3D" id="3.40.50.720">
    <property type="entry name" value="NAD(P)-binding Rossmann-like Domain"/>
    <property type="match status" value="1"/>
</dbReference>
<dbReference type="SUPFAM" id="SSF51735">
    <property type="entry name" value="NAD(P)-binding Rossmann-fold domains"/>
    <property type="match status" value="1"/>
</dbReference>
<keyword evidence="2" id="KW-0812">Transmembrane</keyword>
<dbReference type="InterPro" id="IPR002347">
    <property type="entry name" value="SDR_fam"/>
</dbReference>
<feature type="transmembrane region" description="Helical" evidence="2">
    <location>
        <begin position="12"/>
        <end position="33"/>
    </location>
</feature>
<gene>
    <name evidence="4" type="primary">LOC105426464</name>
</gene>
<evidence type="ECO:0000313" key="3">
    <source>
        <dbReference type="Proteomes" id="UP000504615"/>
    </source>
</evidence>
<dbReference type="PANTHER" id="PTHR44269">
    <property type="entry name" value="DEHYDROGENASE/REDUCTASE SDR FAMILY MEMBER 7-RELATED"/>
    <property type="match status" value="1"/>
</dbReference>
<dbReference type="KEGG" id="pbar:105426464"/>
<dbReference type="PANTHER" id="PTHR44269:SF1">
    <property type="entry name" value="DEHYDROGENASE_REDUCTASE SDR FAMILY MEMBER 7"/>
    <property type="match status" value="1"/>
</dbReference>